<organism evidence="3 4">
    <name type="scientific">Chlamydomonas eustigma</name>
    <dbReference type="NCBI Taxonomy" id="1157962"/>
    <lineage>
        <taxon>Eukaryota</taxon>
        <taxon>Viridiplantae</taxon>
        <taxon>Chlorophyta</taxon>
        <taxon>core chlorophytes</taxon>
        <taxon>Chlorophyceae</taxon>
        <taxon>CS clade</taxon>
        <taxon>Chlamydomonadales</taxon>
        <taxon>Chlamydomonadaceae</taxon>
        <taxon>Chlamydomonas</taxon>
    </lineage>
</organism>
<evidence type="ECO:0000256" key="1">
    <source>
        <dbReference type="SAM" id="MobiDB-lite"/>
    </source>
</evidence>
<dbReference type="STRING" id="1157962.A0A250WZH1"/>
<dbReference type="PANTHER" id="PTHR46656">
    <property type="entry name" value="PUTATIVE-RELATED"/>
    <property type="match status" value="1"/>
</dbReference>
<gene>
    <name evidence="3" type="ORF">CEUSTIGMA_g3455.t1</name>
</gene>
<dbReference type="EMBL" id="BEGY01000015">
    <property type="protein sequence ID" value="GAX76012.1"/>
    <property type="molecule type" value="Genomic_DNA"/>
</dbReference>
<accession>A0A250WZH1</accession>
<feature type="region of interest" description="Disordered" evidence="1">
    <location>
        <begin position="955"/>
        <end position="980"/>
    </location>
</feature>
<keyword evidence="4" id="KW-1185">Reference proteome</keyword>
<dbReference type="Gene3D" id="3.40.50.2000">
    <property type="entry name" value="Glycogen Phosphorylase B"/>
    <property type="match status" value="1"/>
</dbReference>
<comment type="caution">
    <text evidence="3">The sequence shown here is derived from an EMBL/GenBank/DDBJ whole genome shotgun (WGS) entry which is preliminary data.</text>
</comment>
<evidence type="ECO:0000256" key="2">
    <source>
        <dbReference type="SAM" id="Phobius"/>
    </source>
</evidence>
<dbReference type="SUPFAM" id="SSF53756">
    <property type="entry name" value="UDP-Glycosyltransferase/glycogen phosphorylase"/>
    <property type="match status" value="1"/>
</dbReference>
<evidence type="ECO:0000313" key="4">
    <source>
        <dbReference type="Proteomes" id="UP000232323"/>
    </source>
</evidence>
<keyword evidence="2" id="KW-0472">Membrane</keyword>
<dbReference type="OrthoDB" id="2193793at2759"/>
<sequence length="1147" mass="127183">MANTRKSSYSGRNICGLKLQIILLISAVFIISLNFFYFRGLFEDLEERGLSTDLLSRRVRRIDLERIEVDSSINSYDIQQGLNDLEPQKVQEILQSRRQMDSLLPPQVKSLLKIDEKASDLSPSLLPPAMGSQIALHQPWISSAELKPDSHALIQQLSATPRSPPLSTQMPSVNNSFSAALLNSTEMSFTASASAGWNQTDWPLWWFAPFFDHTSFGKEAATTILGITRSRALPEDSLWVAATEQAPVQSGLCGSEKYDESMPKSDFEALERAKGRSNENISAIVVCHSLPPFWARPKYKWGSCAPCPPVGYTAAKAIGRAMAETDIYHTDFVTTCNKMDEIWVPSAFSKKVLNDSGVTTPIRIVPIAVNTTLYNPALAKPLRLPLGKLVFGRPRRFQLLSTVKPAKPNSDRLMSLFEKASAWKGETSSFWKSLHHTMVQQTGNIDAVGDGDSDAVPSPPLPLTTSPHVKKTCKDEHDAVHMEWITVARTCVSVRVWGVVSGAEKSSDSMQMKGQRATLPARKLSRLRGSAAAVVKTFSHPLAGMVEIKSEETDIHDSVTKRQRPSDKAGTLRRIRPFVFISTFKWEMRKGWDVLLSAYLEEFSDHDSVELYILTKAFMTGSSYESDMMSHAEKRLGMRTEKERAGAPALYVISDHLSAEDYAGLYRSADCYVIPTRGEGWGMPITEAMSMGLPVIVTGWSGTADFVDDRVGYLLKYNLSQVPSTEPWWFQGAKWADADIAHLRQLMRHVYEHPEEAAEKGRAARKLMVSEYSPATVANKVVRELDRIKASIRTRNCSRCFTQYPPEPSFAFVAEDSDENWYNGSFMGSWESNNLLDTDLALKYESVKEEQLSTYCNAFKNHLIGIDSLQRLLNGWSVLEKNRTNATAYIQACIGEEAMAEARKDFLKVLVDDSDDSEGLKDTGHTAADYDMGHEEQEDQEQVFRAGFALGSHVKDEMHDTDSGGDSKEVPGDQAEYSNEEGGADYYQVKDAIDEEVVGDGEKVYLNREHGSPADDMDVVDSLTKHIKVPAELSAVDTVHGHTWSFDDNDDDASEAALVAVSATKRVGDDSSSHVESQLQEDSDDDETDNQEMEGSGHGEVDGGAVDQAGMPGVEAKEGDEVDAILEDVVQQVVVTRQNFVLTQLMN</sequence>
<reference evidence="3 4" key="1">
    <citation type="submission" date="2017-08" db="EMBL/GenBank/DDBJ databases">
        <title>Acidophilic green algal genome provides insights into adaptation to an acidic environment.</title>
        <authorList>
            <person name="Hirooka S."/>
            <person name="Hirose Y."/>
            <person name="Kanesaki Y."/>
            <person name="Higuchi S."/>
            <person name="Fujiwara T."/>
            <person name="Onuma R."/>
            <person name="Era A."/>
            <person name="Ohbayashi R."/>
            <person name="Uzuka A."/>
            <person name="Nozaki H."/>
            <person name="Yoshikawa H."/>
            <person name="Miyagishima S.Y."/>
        </authorList>
    </citation>
    <scope>NUCLEOTIDE SEQUENCE [LARGE SCALE GENOMIC DNA]</scope>
    <source>
        <strain evidence="3 4">NIES-2499</strain>
    </source>
</reference>
<feature type="compositionally biased region" description="Basic and acidic residues" evidence="1">
    <location>
        <begin position="955"/>
        <end position="971"/>
    </location>
</feature>
<keyword evidence="2" id="KW-1133">Transmembrane helix</keyword>
<evidence type="ECO:0008006" key="5">
    <source>
        <dbReference type="Google" id="ProtNLM"/>
    </source>
</evidence>
<feature type="transmembrane region" description="Helical" evidence="2">
    <location>
        <begin position="21"/>
        <end position="38"/>
    </location>
</feature>
<keyword evidence="2" id="KW-0812">Transmembrane</keyword>
<dbReference type="Proteomes" id="UP000232323">
    <property type="component" value="Unassembled WGS sequence"/>
</dbReference>
<dbReference type="Pfam" id="PF13692">
    <property type="entry name" value="Glyco_trans_1_4"/>
    <property type="match status" value="1"/>
</dbReference>
<dbReference type="PANTHER" id="PTHR46656:SF3">
    <property type="entry name" value="PUTATIVE-RELATED"/>
    <property type="match status" value="1"/>
</dbReference>
<feature type="compositionally biased region" description="Acidic residues" evidence="1">
    <location>
        <begin position="1079"/>
        <end position="1092"/>
    </location>
</feature>
<proteinExistence type="predicted"/>
<protein>
    <recommendedName>
        <fullName evidence="5">Glycosyl transferase family 1 domain-containing protein</fullName>
    </recommendedName>
</protein>
<evidence type="ECO:0000313" key="3">
    <source>
        <dbReference type="EMBL" id="GAX76012.1"/>
    </source>
</evidence>
<name>A0A250WZH1_9CHLO</name>
<feature type="region of interest" description="Disordered" evidence="1">
    <location>
        <begin position="1064"/>
        <end position="1119"/>
    </location>
</feature>
<dbReference type="AlphaFoldDB" id="A0A250WZH1"/>